<evidence type="ECO:0000313" key="4">
    <source>
        <dbReference type="Proteomes" id="UP000075230"/>
    </source>
</evidence>
<protein>
    <submittedName>
        <fullName evidence="3">Uncharacterized protein</fullName>
    </submittedName>
</protein>
<organism evidence="3 4">
    <name type="scientific">Aspergillus kawachii</name>
    <name type="common">White koji mold</name>
    <name type="synonym">Aspergillus awamori var. kawachi</name>
    <dbReference type="NCBI Taxonomy" id="1069201"/>
    <lineage>
        <taxon>Eukaryota</taxon>
        <taxon>Fungi</taxon>
        <taxon>Dikarya</taxon>
        <taxon>Ascomycota</taxon>
        <taxon>Pezizomycotina</taxon>
        <taxon>Eurotiomycetes</taxon>
        <taxon>Eurotiomycetidae</taxon>
        <taxon>Eurotiales</taxon>
        <taxon>Aspergillaceae</taxon>
        <taxon>Aspergillus</taxon>
        <taxon>Aspergillus subgen. Circumdati</taxon>
    </lineage>
</organism>
<gene>
    <name evidence="3" type="ORF">RIB2604_02008960</name>
</gene>
<keyword evidence="2" id="KW-1133">Transmembrane helix</keyword>
<evidence type="ECO:0000313" key="3">
    <source>
        <dbReference type="EMBL" id="GAT26314.1"/>
    </source>
</evidence>
<sequence>MARNRNIPRRGRLQWSAQIYQDHASQPAALLVYKATTPEPEATYPAFAIQVYTTVALDQEDDLIAICRYLSREISTLPGPSFEIYSTPQTDVFACVEHQRREIFHRKAISPSRDDGLSPGIAKVALSREDPQLQGVIFVIMSYSFRDYPHYPDDEAETGPLFVKFDRCFPYQARVDLPSPKPDDDEGWEEEIWPEREHLVVRKCRNIYHVRRELASLHIRSQRDDVVEDYVYDYGLGEDEGDPNRSVEPPTPDIVEEWQRRADSLPKEIAVVQPSSDNGVVVMTSGAITTSDPELRYIIYVTFAHRIENHLTLQTIGRAFTAAILENVPGQKTVHFEFHSVPNSSLGAALSSHRELMKSRPEVGVAVSRPTSGQRARKFPQKGYNRGHPSDREPYQTFFVVLDRPDFLTGPGVLFFLADGDEITDEAMQNVYNLYGEPNQPRDYAMFRVWRSVGIQEVARRLAMTPRAPKPLFPHIPHLLLVVVALLAVPGSGVVAKLAARGKRIWLVLASPLTPMYAARNLDASLSDPFVWDCNLVFPVCNHGPMFVSIFARWLSIQKHHAVRSPQLVTPAGLAGPLIAVPGAALA</sequence>
<reference evidence="4" key="2">
    <citation type="submission" date="2016-02" db="EMBL/GenBank/DDBJ databases">
        <title>Genome sequencing of Aspergillus luchuensis NBRC 4314.</title>
        <authorList>
            <person name="Yamada O."/>
        </authorList>
    </citation>
    <scope>NUCLEOTIDE SEQUENCE [LARGE SCALE GENOMIC DNA]</scope>
    <source>
        <strain evidence="4">RIB 2604</strain>
    </source>
</reference>
<dbReference type="Proteomes" id="UP000075230">
    <property type="component" value="Unassembled WGS sequence"/>
</dbReference>
<evidence type="ECO:0000256" key="2">
    <source>
        <dbReference type="SAM" id="Phobius"/>
    </source>
</evidence>
<reference evidence="3 4" key="1">
    <citation type="journal article" date="2016" name="DNA Res.">
        <title>Genome sequence of Aspergillus luchuensis NBRC 4314.</title>
        <authorList>
            <person name="Yamada O."/>
            <person name="Machida M."/>
            <person name="Hosoyama A."/>
            <person name="Goto M."/>
            <person name="Takahashi T."/>
            <person name="Futagami T."/>
            <person name="Yamagata Y."/>
            <person name="Takeuchi M."/>
            <person name="Kobayashi T."/>
            <person name="Koike H."/>
            <person name="Abe K."/>
            <person name="Asai K."/>
            <person name="Arita M."/>
            <person name="Fujita N."/>
            <person name="Fukuda K."/>
            <person name="Higa K."/>
            <person name="Horikawa H."/>
            <person name="Ishikawa T."/>
            <person name="Jinno K."/>
            <person name="Kato Y."/>
            <person name="Kirimura K."/>
            <person name="Mizutani O."/>
            <person name="Nakasone K."/>
            <person name="Sano M."/>
            <person name="Shiraishi Y."/>
            <person name="Tsukahara M."/>
            <person name="Gomi K."/>
        </authorList>
    </citation>
    <scope>NUCLEOTIDE SEQUENCE [LARGE SCALE GENOMIC DNA]</scope>
    <source>
        <strain evidence="3 4">RIB 2604</strain>
    </source>
</reference>
<proteinExistence type="predicted"/>
<evidence type="ECO:0000256" key="1">
    <source>
        <dbReference type="SAM" id="MobiDB-lite"/>
    </source>
</evidence>
<name>A0A146FJH9_ASPKA</name>
<comment type="caution">
    <text evidence="3">The sequence shown here is derived from an EMBL/GenBank/DDBJ whole genome shotgun (WGS) entry which is preliminary data.</text>
</comment>
<feature type="region of interest" description="Disordered" evidence="1">
    <location>
        <begin position="361"/>
        <end position="390"/>
    </location>
</feature>
<dbReference type="AlphaFoldDB" id="A0A146FJH9"/>
<keyword evidence="2" id="KW-0812">Transmembrane</keyword>
<dbReference type="EMBL" id="BCWF01000020">
    <property type="protein sequence ID" value="GAT26314.1"/>
    <property type="molecule type" value="Genomic_DNA"/>
</dbReference>
<keyword evidence="2" id="KW-0472">Membrane</keyword>
<dbReference type="VEuPathDB" id="FungiDB:ASPFODRAFT_715934"/>
<accession>A0A146FJH9</accession>
<feature type="transmembrane region" description="Helical" evidence="2">
    <location>
        <begin position="479"/>
        <end position="500"/>
    </location>
</feature>